<protein>
    <submittedName>
        <fullName evidence="1">Uncharacterized protein</fullName>
    </submittedName>
</protein>
<evidence type="ECO:0000313" key="1">
    <source>
        <dbReference type="EMBL" id="MVN85220.1"/>
    </source>
</evidence>
<dbReference type="AlphaFoldDB" id="A0A7C9LR06"/>
<dbReference type="EMBL" id="WQLB01000001">
    <property type="protein sequence ID" value="MVN85220.1"/>
    <property type="molecule type" value="Genomic_DNA"/>
</dbReference>
<evidence type="ECO:0000313" key="2">
    <source>
        <dbReference type="Proteomes" id="UP000483286"/>
    </source>
</evidence>
<dbReference type="Proteomes" id="UP000483286">
    <property type="component" value="Unassembled WGS sequence"/>
</dbReference>
<name>A0A7C9LR06_9DEIO</name>
<sequence length="149" mass="16454">MALLDALARFVLRGPELERLLRPPHAAQIASAHHHTDFRRLGFHETQVEYRASFGLDFRNGGGLTWSLALTWSDSWFINGRVTVRLMDAPYQVLLATPAQQVASDVLACVQAVDAVGAALWAHAAEFLKTDDFSGLLTWAASQPTFHNV</sequence>
<keyword evidence="2" id="KW-1185">Reference proteome</keyword>
<reference evidence="1 2" key="1">
    <citation type="submission" date="2019-12" db="EMBL/GenBank/DDBJ databases">
        <title>Deinococcus sp. HMF7620 Genome sequencing and assembly.</title>
        <authorList>
            <person name="Kang H."/>
            <person name="Kim H."/>
            <person name="Joh K."/>
        </authorList>
    </citation>
    <scope>NUCLEOTIDE SEQUENCE [LARGE SCALE GENOMIC DNA]</scope>
    <source>
        <strain evidence="1 2">HMF7620</strain>
    </source>
</reference>
<proteinExistence type="predicted"/>
<dbReference type="RefSeq" id="WP_157457249.1">
    <property type="nucleotide sequence ID" value="NZ_WQLB01000001.1"/>
</dbReference>
<organism evidence="1 2">
    <name type="scientific">Deinococcus arboris</name>
    <dbReference type="NCBI Taxonomy" id="2682977"/>
    <lineage>
        <taxon>Bacteria</taxon>
        <taxon>Thermotogati</taxon>
        <taxon>Deinococcota</taxon>
        <taxon>Deinococci</taxon>
        <taxon>Deinococcales</taxon>
        <taxon>Deinococcaceae</taxon>
        <taxon>Deinococcus</taxon>
    </lineage>
</organism>
<accession>A0A7C9LR06</accession>
<comment type="caution">
    <text evidence="1">The sequence shown here is derived from an EMBL/GenBank/DDBJ whole genome shotgun (WGS) entry which is preliminary data.</text>
</comment>
<gene>
    <name evidence="1" type="ORF">GO986_00350</name>
</gene>